<comment type="catalytic activity">
    <reaction evidence="1">
        <text>ATP + protein L-histidine = ADP + protein N-phospho-L-histidine.</text>
        <dbReference type="EC" id="2.7.13.3"/>
    </reaction>
</comment>
<dbReference type="Pfam" id="PF00512">
    <property type="entry name" value="HisKA"/>
    <property type="match status" value="1"/>
</dbReference>
<dbReference type="Proteomes" id="UP000003835">
    <property type="component" value="Unassembled WGS sequence"/>
</dbReference>
<dbReference type="eggNOG" id="COG2205">
    <property type="taxonomic scope" value="Bacteria"/>
</dbReference>
<dbReference type="InterPro" id="IPR050736">
    <property type="entry name" value="Sensor_HK_Regulatory"/>
</dbReference>
<evidence type="ECO:0000256" key="3">
    <source>
        <dbReference type="ARBA" id="ARBA00022553"/>
    </source>
</evidence>
<dbReference type="InterPro" id="IPR036890">
    <property type="entry name" value="HATPase_C_sf"/>
</dbReference>
<dbReference type="PRINTS" id="PR00344">
    <property type="entry name" value="BCTRLSENSOR"/>
</dbReference>
<evidence type="ECO:0000256" key="5">
    <source>
        <dbReference type="ARBA" id="ARBA00022777"/>
    </source>
</evidence>
<dbReference type="InterPro" id="IPR003594">
    <property type="entry name" value="HATPase_dom"/>
</dbReference>
<evidence type="ECO:0000259" key="9">
    <source>
        <dbReference type="PROSITE" id="PS50109"/>
    </source>
</evidence>
<dbReference type="PROSITE" id="PS50109">
    <property type="entry name" value="HIS_KIN"/>
    <property type="match status" value="1"/>
</dbReference>
<dbReference type="Pfam" id="PF02518">
    <property type="entry name" value="HATPase_c"/>
    <property type="match status" value="1"/>
</dbReference>
<accession>B4VWF7</accession>
<dbReference type="STRING" id="118168.MC7420_6744"/>
<dbReference type="SUPFAM" id="SSF47384">
    <property type="entry name" value="Homodimeric domain of signal transducing histidine kinase"/>
    <property type="match status" value="1"/>
</dbReference>
<feature type="modified residue" description="4-aspartylphosphate" evidence="7">
    <location>
        <position position="51"/>
    </location>
</feature>
<evidence type="ECO:0000256" key="2">
    <source>
        <dbReference type="ARBA" id="ARBA00012438"/>
    </source>
</evidence>
<dbReference type="PROSITE" id="PS50110">
    <property type="entry name" value="RESPONSE_REGULATORY"/>
    <property type="match status" value="1"/>
</dbReference>
<gene>
    <name evidence="11" type="ORF">MC7420_6744</name>
</gene>
<dbReference type="InterPro" id="IPR011006">
    <property type="entry name" value="CheY-like_superfamily"/>
</dbReference>
<dbReference type="SMART" id="SM00387">
    <property type="entry name" value="HATPase_c"/>
    <property type="match status" value="1"/>
</dbReference>
<dbReference type="SMART" id="SM00448">
    <property type="entry name" value="REC"/>
    <property type="match status" value="1"/>
</dbReference>
<evidence type="ECO:0000256" key="4">
    <source>
        <dbReference type="ARBA" id="ARBA00022679"/>
    </source>
</evidence>
<dbReference type="Gene3D" id="1.10.287.130">
    <property type="match status" value="1"/>
</dbReference>
<evidence type="ECO:0000256" key="1">
    <source>
        <dbReference type="ARBA" id="ARBA00000085"/>
    </source>
</evidence>
<dbReference type="CDD" id="cd00156">
    <property type="entry name" value="REC"/>
    <property type="match status" value="1"/>
</dbReference>
<keyword evidence="5 11" id="KW-0418">Kinase</keyword>
<name>B4VWF7_9CYAN</name>
<proteinExistence type="predicted"/>
<organism evidence="11 12">
    <name type="scientific">Coleofasciculus chthonoplastes PCC 7420</name>
    <dbReference type="NCBI Taxonomy" id="118168"/>
    <lineage>
        <taxon>Bacteria</taxon>
        <taxon>Bacillati</taxon>
        <taxon>Cyanobacteriota</taxon>
        <taxon>Cyanophyceae</taxon>
        <taxon>Coleofasciculales</taxon>
        <taxon>Coleofasciculaceae</taxon>
        <taxon>Coleofasciculus</taxon>
    </lineage>
</organism>
<keyword evidence="6" id="KW-0902">Two-component regulatory system</keyword>
<dbReference type="Gene3D" id="3.30.565.10">
    <property type="entry name" value="Histidine kinase-like ATPase, C-terminal domain"/>
    <property type="match status" value="1"/>
</dbReference>
<dbReference type="CDD" id="cd00082">
    <property type="entry name" value="HisKA"/>
    <property type="match status" value="1"/>
</dbReference>
<dbReference type="HOGENOM" id="CLU_000445_114_72_3"/>
<dbReference type="Gene3D" id="3.40.50.2300">
    <property type="match status" value="1"/>
</dbReference>
<dbReference type="InterPro" id="IPR003661">
    <property type="entry name" value="HisK_dim/P_dom"/>
</dbReference>
<feature type="domain" description="Histidine kinase" evidence="9">
    <location>
        <begin position="192"/>
        <end position="408"/>
    </location>
</feature>
<dbReference type="PANTHER" id="PTHR43711">
    <property type="entry name" value="TWO-COMPONENT HISTIDINE KINASE"/>
    <property type="match status" value="1"/>
</dbReference>
<reference evidence="11 12" key="1">
    <citation type="submission" date="2008-07" db="EMBL/GenBank/DDBJ databases">
        <authorList>
            <person name="Tandeau de Marsac N."/>
            <person name="Ferriera S."/>
            <person name="Johnson J."/>
            <person name="Kravitz S."/>
            <person name="Beeson K."/>
            <person name="Sutton G."/>
            <person name="Rogers Y.-H."/>
            <person name="Friedman R."/>
            <person name="Frazier M."/>
            <person name="Venter J.C."/>
        </authorList>
    </citation>
    <scope>NUCLEOTIDE SEQUENCE [LARGE SCALE GENOMIC DNA]</scope>
    <source>
        <strain evidence="11 12">PCC 7420</strain>
    </source>
</reference>
<dbReference type="PANTHER" id="PTHR43711:SF26">
    <property type="entry name" value="SENSOR HISTIDINE KINASE RCSC"/>
    <property type="match status" value="1"/>
</dbReference>
<dbReference type="Pfam" id="PF00072">
    <property type="entry name" value="Response_reg"/>
    <property type="match status" value="1"/>
</dbReference>
<protein>
    <recommendedName>
        <fullName evidence="2">histidine kinase</fullName>
        <ecNumber evidence="2">2.7.13.3</ecNumber>
    </recommendedName>
</protein>
<keyword evidence="8" id="KW-0175">Coiled coil</keyword>
<evidence type="ECO:0000256" key="6">
    <source>
        <dbReference type="ARBA" id="ARBA00023012"/>
    </source>
</evidence>
<dbReference type="SUPFAM" id="SSF52172">
    <property type="entry name" value="CheY-like"/>
    <property type="match status" value="1"/>
</dbReference>
<dbReference type="InterPro" id="IPR005467">
    <property type="entry name" value="His_kinase_dom"/>
</dbReference>
<dbReference type="InterPro" id="IPR001789">
    <property type="entry name" value="Sig_transdc_resp-reg_receiver"/>
</dbReference>
<dbReference type="SMART" id="SM00388">
    <property type="entry name" value="HisKA"/>
    <property type="match status" value="1"/>
</dbReference>
<evidence type="ECO:0000259" key="10">
    <source>
        <dbReference type="PROSITE" id="PS50110"/>
    </source>
</evidence>
<dbReference type="SUPFAM" id="SSF55874">
    <property type="entry name" value="ATPase domain of HSP90 chaperone/DNA topoisomerase II/histidine kinase"/>
    <property type="match status" value="1"/>
</dbReference>
<dbReference type="CDD" id="cd00075">
    <property type="entry name" value="HATPase"/>
    <property type="match status" value="1"/>
</dbReference>
<dbReference type="EC" id="2.7.13.3" evidence="2"/>
<evidence type="ECO:0000256" key="7">
    <source>
        <dbReference type="PROSITE-ProRule" id="PRU00169"/>
    </source>
</evidence>
<keyword evidence="12" id="KW-1185">Reference proteome</keyword>
<keyword evidence="4" id="KW-0808">Transferase</keyword>
<sequence>MLVEDNPADADLLQEILEDAEEMPWSLVHVEQLKQALSTVQTHDFDVVLLDLSLPDKQGLGTVAKTHETVPDLPIVVLTGLNDKVTALEALRQGAQDYLVKGKIDHELLTRSIRHAIERSQTLKRLRQSEEKLQQLNEELECRVAKQTEELRQKNHDLQQEIAQRQHLEAELRQSLTKEKELSELKSNIISVVSHEYRTPLATILSSSELLQHYGHKWQEDKKQRHFQRIQNTIHHMTQLISDVLLINKAEAGKLEFKPVPLDLEAFCQELVEELQLTVKTPHQIGFRRQGRSRWVGLDEKLLRQFLTNLLSNAIKYSPEGGTVQFDLIFDADQVRFTIKDQGIGIPEKEQAQLFDAFYRSSNVGTISGTGLGLAIVKKCVERHQGEIAVDSEVGKGTTFIVTIPVGSELSPESLNIVGCV</sequence>
<dbReference type="AlphaFoldDB" id="B4VWF7"/>
<evidence type="ECO:0000313" key="11">
    <source>
        <dbReference type="EMBL" id="EDX73696.1"/>
    </source>
</evidence>
<evidence type="ECO:0000313" key="12">
    <source>
        <dbReference type="Proteomes" id="UP000003835"/>
    </source>
</evidence>
<dbReference type="GO" id="GO:0000155">
    <property type="term" value="F:phosphorelay sensor kinase activity"/>
    <property type="evidence" value="ECO:0007669"/>
    <property type="project" value="InterPro"/>
</dbReference>
<dbReference type="FunFam" id="3.30.565.10:FF:000006">
    <property type="entry name" value="Sensor histidine kinase WalK"/>
    <property type="match status" value="1"/>
</dbReference>
<dbReference type="InterPro" id="IPR004358">
    <property type="entry name" value="Sig_transdc_His_kin-like_C"/>
</dbReference>
<feature type="domain" description="Response regulatory" evidence="10">
    <location>
        <begin position="1"/>
        <end position="116"/>
    </location>
</feature>
<dbReference type="InterPro" id="IPR036097">
    <property type="entry name" value="HisK_dim/P_sf"/>
</dbReference>
<dbReference type="EMBL" id="DS989856">
    <property type="protein sequence ID" value="EDX73696.1"/>
    <property type="molecule type" value="Genomic_DNA"/>
</dbReference>
<evidence type="ECO:0000256" key="8">
    <source>
        <dbReference type="SAM" id="Coils"/>
    </source>
</evidence>
<keyword evidence="3 7" id="KW-0597">Phosphoprotein</keyword>
<feature type="coiled-coil region" evidence="8">
    <location>
        <begin position="119"/>
        <end position="185"/>
    </location>
</feature>